<evidence type="ECO:0000256" key="2">
    <source>
        <dbReference type="ARBA" id="ARBA00022603"/>
    </source>
</evidence>
<feature type="region of interest" description="Disordered" evidence="4">
    <location>
        <begin position="1"/>
        <end position="35"/>
    </location>
</feature>
<dbReference type="STRING" id="161896.UL81_05760"/>
<sequence>MSTHHPDPSHYPSYRKPSSATAPRFHSTDARDTSARAFSTGASTYHDVRPGYPDEVVALAGNTGTVVDIGAGTGKLTQALPHPHVLACDPSADMARQLHQNLRIPTWRATAENTALSDASIDTITCAQTWHWVDVEAASAEFDRILRPGGTVVLAWNTIDVEADPWILRLTRIMHSGDILRAGFTPKLATPWQIDEEVRTHWVQRLTIPEVHQLMHTRSYWLRSKAAIRERMTANLNWYLHEHLGFAADDIVEITYRSDAFLVRRA</sequence>
<dbReference type="SUPFAM" id="SSF53335">
    <property type="entry name" value="S-adenosyl-L-methionine-dependent methyltransferases"/>
    <property type="match status" value="1"/>
</dbReference>
<proteinExistence type="inferred from homology"/>
<keyword evidence="3 5" id="KW-0808">Transferase</keyword>
<dbReference type="InterPro" id="IPR051052">
    <property type="entry name" value="Diverse_substrate_MTase"/>
</dbReference>
<keyword evidence="6" id="KW-1185">Reference proteome</keyword>
<organism evidence="5 6">
    <name type="scientific">Corynebacterium camporealensis</name>
    <dbReference type="NCBI Taxonomy" id="161896"/>
    <lineage>
        <taxon>Bacteria</taxon>
        <taxon>Bacillati</taxon>
        <taxon>Actinomycetota</taxon>
        <taxon>Actinomycetes</taxon>
        <taxon>Mycobacteriales</taxon>
        <taxon>Corynebacteriaceae</taxon>
        <taxon>Corynebacterium</taxon>
    </lineage>
</organism>
<dbReference type="EC" id="2.1.1.-" evidence="5"/>
<evidence type="ECO:0000256" key="4">
    <source>
        <dbReference type="SAM" id="MobiDB-lite"/>
    </source>
</evidence>
<protein>
    <submittedName>
        <fullName evidence="5">Methyltransferase family protein</fullName>
        <ecNumber evidence="5">2.1.1.-</ecNumber>
    </submittedName>
</protein>
<reference evidence="5 6" key="1">
    <citation type="journal article" date="2015" name="Genome Announc.">
        <title>Complete Genome Sequence of Corynebacterium camporealensis DSM 44610, Isolated from the Milk of a Manchega Sheep with Subclinical Mastitis.</title>
        <authorList>
            <person name="Ruckert C."/>
            <person name="Albersmeier A."/>
            <person name="Winkler A."/>
            <person name="Tauch A."/>
        </authorList>
    </citation>
    <scope>NUCLEOTIDE SEQUENCE [LARGE SCALE GENOMIC DNA]</scope>
    <source>
        <strain evidence="5 6">DSM 44610</strain>
    </source>
</reference>
<dbReference type="InterPro" id="IPR029063">
    <property type="entry name" value="SAM-dependent_MTases_sf"/>
</dbReference>
<evidence type="ECO:0000256" key="3">
    <source>
        <dbReference type="ARBA" id="ARBA00022679"/>
    </source>
</evidence>
<evidence type="ECO:0000256" key="1">
    <source>
        <dbReference type="ARBA" id="ARBA00008361"/>
    </source>
</evidence>
<evidence type="ECO:0000313" key="6">
    <source>
        <dbReference type="Proteomes" id="UP000033566"/>
    </source>
</evidence>
<dbReference type="HOGENOM" id="CLU_049344_3_0_11"/>
<dbReference type="PATRIC" id="fig|161896.4.peg.1129"/>
<evidence type="ECO:0000313" key="5">
    <source>
        <dbReference type="EMBL" id="AKE39117.1"/>
    </source>
</evidence>
<dbReference type="CDD" id="cd02440">
    <property type="entry name" value="AdoMet_MTases"/>
    <property type="match status" value="1"/>
</dbReference>
<dbReference type="PANTHER" id="PTHR44942">
    <property type="entry name" value="METHYLTRANSF_11 DOMAIN-CONTAINING PROTEIN"/>
    <property type="match status" value="1"/>
</dbReference>
<dbReference type="Proteomes" id="UP000033566">
    <property type="component" value="Chromosome"/>
</dbReference>
<dbReference type="GO" id="GO:0032259">
    <property type="term" value="P:methylation"/>
    <property type="evidence" value="ECO:0007669"/>
    <property type="project" value="UniProtKB-KW"/>
</dbReference>
<dbReference type="InterPro" id="IPR013216">
    <property type="entry name" value="Methyltransf_11"/>
</dbReference>
<dbReference type="KEGG" id="ccj:UL81_05760"/>
<dbReference type="AlphaFoldDB" id="A0A0F6QVZ3"/>
<dbReference type="EMBL" id="CP011311">
    <property type="protein sequence ID" value="AKE39117.1"/>
    <property type="molecule type" value="Genomic_DNA"/>
</dbReference>
<keyword evidence="2 5" id="KW-0489">Methyltransferase</keyword>
<dbReference type="OrthoDB" id="9797252at2"/>
<name>A0A0F6QVZ3_9CORY</name>
<dbReference type="PANTHER" id="PTHR44942:SF4">
    <property type="entry name" value="METHYLTRANSFERASE TYPE 11 DOMAIN-CONTAINING PROTEIN"/>
    <property type="match status" value="1"/>
</dbReference>
<gene>
    <name evidence="5" type="ORF">UL81_05760</name>
</gene>
<dbReference type="GO" id="GO:0008757">
    <property type="term" value="F:S-adenosylmethionine-dependent methyltransferase activity"/>
    <property type="evidence" value="ECO:0007669"/>
    <property type="project" value="InterPro"/>
</dbReference>
<dbReference type="RefSeq" id="WP_035104575.1">
    <property type="nucleotide sequence ID" value="NZ_CP011311.1"/>
</dbReference>
<dbReference type="Pfam" id="PF08241">
    <property type="entry name" value="Methyltransf_11"/>
    <property type="match status" value="1"/>
</dbReference>
<dbReference type="Gene3D" id="3.40.50.150">
    <property type="entry name" value="Vaccinia Virus protein VP39"/>
    <property type="match status" value="1"/>
</dbReference>
<accession>A0A0F6QVZ3</accession>
<comment type="similarity">
    <text evidence="1">Belongs to the methyltransferase superfamily.</text>
</comment>